<dbReference type="InterPro" id="IPR001845">
    <property type="entry name" value="HTH_ArsR_DNA-bd_dom"/>
</dbReference>
<comment type="caution">
    <text evidence="6">The sequence shown here is derived from an EMBL/GenBank/DDBJ whole genome shotgun (WGS) entry which is preliminary data.</text>
</comment>
<dbReference type="InterPro" id="IPR036388">
    <property type="entry name" value="WH-like_DNA-bd_sf"/>
</dbReference>
<dbReference type="InterPro" id="IPR051081">
    <property type="entry name" value="HTH_MetalResp_TranReg"/>
</dbReference>
<evidence type="ECO:0000256" key="2">
    <source>
        <dbReference type="ARBA" id="ARBA00023125"/>
    </source>
</evidence>
<dbReference type="SUPFAM" id="SSF46785">
    <property type="entry name" value="Winged helix' DNA-binding domain"/>
    <property type="match status" value="1"/>
</dbReference>
<dbReference type="Pfam" id="PF12840">
    <property type="entry name" value="HTH_20"/>
    <property type="match status" value="1"/>
</dbReference>
<reference evidence="7" key="1">
    <citation type="journal article" date="2019" name="Int. J. Syst. Evol. Microbiol.">
        <title>The Global Catalogue of Microorganisms (GCM) 10K type strain sequencing project: providing services to taxonomists for standard genome sequencing and annotation.</title>
        <authorList>
            <consortium name="The Broad Institute Genomics Platform"/>
            <consortium name="The Broad Institute Genome Sequencing Center for Infectious Disease"/>
            <person name="Wu L."/>
            <person name="Ma J."/>
        </authorList>
    </citation>
    <scope>NUCLEOTIDE SEQUENCE [LARGE SCALE GENOMIC DNA]</scope>
    <source>
        <strain evidence="7">JCM 3115</strain>
    </source>
</reference>
<dbReference type="InterPro" id="IPR036390">
    <property type="entry name" value="WH_DNA-bd_sf"/>
</dbReference>
<organism evidence="6 7">
    <name type="scientific">Streptosporangium pseudovulgare</name>
    <dbReference type="NCBI Taxonomy" id="35765"/>
    <lineage>
        <taxon>Bacteria</taxon>
        <taxon>Bacillati</taxon>
        <taxon>Actinomycetota</taxon>
        <taxon>Actinomycetes</taxon>
        <taxon>Streptosporangiales</taxon>
        <taxon>Streptosporangiaceae</taxon>
        <taxon>Streptosporangium</taxon>
    </lineage>
</organism>
<dbReference type="PANTHER" id="PTHR33154:SF15">
    <property type="entry name" value="REGULATORY PROTEIN ARSR"/>
    <property type="match status" value="1"/>
</dbReference>
<dbReference type="Gene3D" id="1.10.10.10">
    <property type="entry name" value="Winged helix-like DNA-binding domain superfamily/Winged helix DNA-binding domain"/>
    <property type="match status" value="1"/>
</dbReference>
<evidence type="ECO:0000256" key="1">
    <source>
        <dbReference type="ARBA" id="ARBA00023015"/>
    </source>
</evidence>
<evidence type="ECO:0000313" key="7">
    <source>
        <dbReference type="Proteomes" id="UP000611554"/>
    </source>
</evidence>
<keyword evidence="3" id="KW-0804">Transcription</keyword>
<keyword evidence="2" id="KW-0238">DNA-binding</keyword>
<feature type="compositionally biased region" description="Basic and acidic residues" evidence="4">
    <location>
        <begin position="14"/>
        <end position="23"/>
    </location>
</feature>
<accession>A0ABQ2R283</accession>
<keyword evidence="1" id="KW-0805">Transcription regulation</keyword>
<dbReference type="RefSeq" id="WP_189247919.1">
    <property type="nucleotide sequence ID" value="NZ_BMQJ01000009.1"/>
</dbReference>
<sequence length="206" mass="23141">MRDHQTGGEADETPEARVTDQVREVREVRDSKVLAAMSHPLRRRLLDILRVDGPSTASVLAGKTGQAVGNISHHLKVLAASELVEEVPELARDRRERWWRRSPGVLNWSPSDFPDDPVAEAAESLVLERQAALVRQWFAARDDYPEPWRRAAFTTDHWARLSVAELAELEGKIFALLSSLADREVPDDGQERELVFLSVRAVPGQP</sequence>
<gene>
    <name evidence="6" type="ORF">GCM10010140_39280</name>
</gene>
<evidence type="ECO:0000313" key="6">
    <source>
        <dbReference type="EMBL" id="GGQ05232.1"/>
    </source>
</evidence>
<protein>
    <submittedName>
        <fullName evidence="6">Transcriptional regulator</fullName>
    </submittedName>
</protein>
<evidence type="ECO:0000259" key="5">
    <source>
        <dbReference type="SMART" id="SM00418"/>
    </source>
</evidence>
<name>A0ABQ2R283_9ACTN</name>
<proteinExistence type="predicted"/>
<dbReference type="Proteomes" id="UP000611554">
    <property type="component" value="Unassembled WGS sequence"/>
</dbReference>
<feature type="region of interest" description="Disordered" evidence="4">
    <location>
        <begin position="1"/>
        <end position="23"/>
    </location>
</feature>
<dbReference type="SMART" id="SM00418">
    <property type="entry name" value="HTH_ARSR"/>
    <property type="match status" value="1"/>
</dbReference>
<evidence type="ECO:0000256" key="3">
    <source>
        <dbReference type="ARBA" id="ARBA00023163"/>
    </source>
</evidence>
<dbReference type="EMBL" id="BMQJ01000009">
    <property type="protein sequence ID" value="GGQ05232.1"/>
    <property type="molecule type" value="Genomic_DNA"/>
</dbReference>
<dbReference type="PANTHER" id="PTHR33154">
    <property type="entry name" value="TRANSCRIPTIONAL REGULATOR, ARSR FAMILY"/>
    <property type="match status" value="1"/>
</dbReference>
<feature type="domain" description="HTH arsR-type" evidence="5">
    <location>
        <begin position="32"/>
        <end position="127"/>
    </location>
</feature>
<evidence type="ECO:0000256" key="4">
    <source>
        <dbReference type="SAM" id="MobiDB-lite"/>
    </source>
</evidence>
<keyword evidence="7" id="KW-1185">Reference proteome</keyword>